<evidence type="ECO:0000256" key="1">
    <source>
        <dbReference type="ARBA" id="ARBA00004814"/>
    </source>
</evidence>
<reference evidence="9 10" key="1">
    <citation type="submission" date="2020-08" db="EMBL/GenBank/DDBJ databases">
        <title>Genomic Encyclopedia of Type Strains, Phase IV (KMG-IV): sequencing the most valuable type-strain genomes for metagenomic binning, comparative biology and taxonomic classification.</title>
        <authorList>
            <person name="Goeker M."/>
        </authorList>
    </citation>
    <scope>NUCLEOTIDE SEQUENCE [LARGE SCALE GENOMIC DNA]</scope>
    <source>
        <strain evidence="9 10">DSM 17328</strain>
    </source>
</reference>
<accession>A0A7W7F9E0</accession>
<comment type="catalytic activity">
    <reaction evidence="6">
        <text>L-tryptophan + O2 = indole-3-acetamide + CO2 + H2O</text>
        <dbReference type="Rhea" id="RHEA:16165"/>
        <dbReference type="ChEBI" id="CHEBI:15377"/>
        <dbReference type="ChEBI" id="CHEBI:15379"/>
        <dbReference type="ChEBI" id="CHEBI:16031"/>
        <dbReference type="ChEBI" id="CHEBI:16526"/>
        <dbReference type="ChEBI" id="CHEBI:57912"/>
        <dbReference type="EC" id="1.13.12.3"/>
    </reaction>
</comment>
<name>A0A7W7F9E0_9SPHN</name>
<dbReference type="RefSeq" id="WP_184069349.1">
    <property type="nucleotide sequence ID" value="NZ_JACHNZ010000023.1"/>
</dbReference>
<dbReference type="GO" id="GO:0009851">
    <property type="term" value="P:auxin biosynthetic process"/>
    <property type="evidence" value="ECO:0007669"/>
    <property type="project" value="UniProtKB-KW"/>
</dbReference>
<protein>
    <recommendedName>
        <fullName evidence="4">Tryptophan 2-monooxygenase</fullName>
        <ecNumber evidence="3">1.13.12.3</ecNumber>
    </recommendedName>
</protein>
<evidence type="ECO:0000313" key="10">
    <source>
        <dbReference type="Proteomes" id="UP000566324"/>
    </source>
</evidence>
<organism evidence="9 10">
    <name type="scientific">Sphingosinicella soli</name>
    <dbReference type="NCBI Taxonomy" id="333708"/>
    <lineage>
        <taxon>Bacteria</taxon>
        <taxon>Pseudomonadati</taxon>
        <taxon>Pseudomonadota</taxon>
        <taxon>Alphaproteobacteria</taxon>
        <taxon>Sphingomonadales</taxon>
        <taxon>Sphingosinicellaceae</taxon>
        <taxon>Sphingosinicella</taxon>
    </lineage>
</organism>
<feature type="chain" id="PRO_5031087420" description="Tryptophan 2-monooxygenase" evidence="7">
    <location>
        <begin position="26"/>
        <end position="503"/>
    </location>
</feature>
<sequence length="503" mass="54872">MHRRKFLTTFGAAAASALFSKPVAARGPSAVRSVVIVGAGWAGLSAAYELQKAGIDVTILEARDRVGGIIWALRGGDKVSHIGEEEQQVGFSCSNYLNAGAGRIPSHHDHILGYARELGVSLEVLVNESRGNLLLRTRAGGRTDQIRLRQAANDLRGHLSALLESALRTGGLDRTLPPAVRSRLSEFLRLYGDLSADSRFLGTTRSGYARMPGATVAEQPAPVEPLTLDSLLADVQLTTLLYEEDILMQPTMLQPVGGMDRLPLALAGRLRNPVRLHADVQEIRRQGDGVRIVYRNMATERFETVEADHAVITAPLPVLRKARHDFSRAVARAIAEANYSDAVKVAFESIPFWERQQIYGGNSYVDGDTGVIWYPSGSFQSPRQVLVAAYGWDDLGSRLAALPLGERIETARRVIERMHPGHGKDLEKPVVVNWRRVPYSEGAWIEWGATGNDPKSAIALNEGDGPFSFAGSYLSAYSGHWQEGAVLSARRVVERLTVKSGKT</sequence>
<comment type="similarity">
    <text evidence="2">Belongs to the tryptophan 2-monooxygenase family.</text>
</comment>
<dbReference type="InterPro" id="IPR036188">
    <property type="entry name" value="FAD/NAD-bd_sf"/>
</dbReference>
<evidence type="ECO:0000313" key="9">
    <source>
        <dbReference type="EMBL" id="MBB4632558.1"/>
    </source>
</evidence>
<proteinExistence type="inferred from homology"/>
<dbReference type="EMBL" id="JACHNZ010000023">
    <property type="protein sequence ID" value="MBB4632558.1"/>
    <property type="molecule type" value="Genomic_DNA"/>
</dbReference>
<evidence type="ECO:0000256" key="6">
    <source>
        <dbReference type="ARBA" id="ARBA00047321"/>
    </source>
</evidence>
<evidence type="ECO:0000256" key="3">
    <source>
        <dbReference type="ARBA" id="ARBA00012535"/>
    </source>
</evidence>
<dbReference type="Pfam" id="PF01593">
    <property type="entry name" value="Amino_oxidase"/>
    <property type="match status" value="1"/>
</dbReference>
<dbReference type="Proteomes" id="UP000566324">
    <property type="component" value="Unassembled WGS sequence"/>
</dbReference>
<comment type="caution">
    <text evidence="9">The sequence shown here is derived from an EMBL/GenBank/DDBJ whole genome shotgun (WGS) entry which is preliminary data.</text>
</comment>
<comment type="pathway">
    <text evidence="1">Plant hormone metabolism; auxin biosynthesis.</text>
</comment>
<evidence type="ECO:0000256" key="7">
    <source>
        <dbReference type="SAM" id="SignalP"/>
    </source>
</evidence>
<keyword evidence="9" id="KW-0560">Oxidoreductase</keyword>
<evidence type="ECO:0000259" key="8">
    <source>
        <dbReference type="Pfam" id="PF01593"/>
    </source>
</evidence>
<keyword evidence="5" id="KW-0073">Auxin biosynthesis</keyword>
<dbReference type="EC" id="1.13.12.3" evidence="3"/>
<dbReference type="SUPFAM" id="SSF51905">
    <property type="entry name" value="FAD/NAD(P)-binding domain"/>
    <property type="match status" value="1"/>
</dbReference>
<gene>
    <name evidence="9" type="ORF">GGQ98_002184</name>
</gene>
<dbReference type="Gene3D" id="3.90.660.10">
    <property type="match status" value="1"/>
</dbReference>
<dbReference type="GO" id="GO:0001716">
    <property type="term" value="F:L-amino-acid oxidase activity"/>
    <property type="evidence" value="ECO:0007669"/>
    <property type="project" value="TreeGrafter"/>
</dbReference>
<feature type="domain" description="Amine oxidase" evidence="8">
    <location>
        <begin position="42"/>
        <end position="496"/>
    </location>
</feature>
<dbReference type="SUPFAM" id="SSF54373">
    <property type="entry name" value="FAD-linked reductases, C-terminal domain"/>
    <property type="match status" value="1"/>
</dbReference>
<feature type="signal peptide" evidence="7">
    <location>
        <begin position="1"/>
        <end position="25"/>
    </location>
</feature>
<dbReference type="GO" id="GO:0009063">
    <property type="term" value="P:amino acid catabolic process"/>
    <property type="evidence" value="ECO:0007669"/>
    <property type="project" value="TreeGrafter"/>
</dbReference>
<dbReference type="Gene3D" id="3.50.50.60">
    <property type="entry name" value="FAD/NAD(P)-binding domain"/>
    <property type="match status" value="1"/>
</dbReference>
<evidence type="ECO:0000256" key="2">
    <source>
        <dbReference type="ARBA" id="ARBA00005833"/>
    </source>
</evidence>
<dbReference type="InterPro" id="IPR002937">
    <property type="entry name" value="Amino_oxidase"/>
</dbReference>
<dbReference type="PANTHER" id="PTHR10742:SF342">
    <property type="entry name" value="AMINE OXIDASE"/>
    <property type="match status" value="1"/>
</dbReference>
<keyword evidence="7" id="KW-0732">Signal</keyword>
<dbReference type="PANTHER" id="PTHR10742">
    <property type="entry name" value="FLAVIN MONOAMINE OXIDASE"/>
    <property type="match status" value="1"/>
</dbReference>
<dbReference type="AlphaFoldDB" id="A0A7W7F9E0"/>
<dbReference type="Gene3D" id="1.20.1440.240">
    <property type="match status" value="1"/>
</dbReference>
<dbReference type="GO" id="GO:0050361">
    <property type="term" value="F:tryptophan 2-monooxygenase activity"/>
    <property type="evidence" value="ECO:0007669"/>
    <property type="project" value="UniProtKB-EC"/>
</dbReference>
<dbReference type="PRINTS" id="PR00419">
    <property type="entry name" value="ADXRDTASE"/>
</dbReference>
<dbReference type="InterPro" id="IPR050281">
    <property type="entry name" value="Flavin_monoamine_oxidase"/>
</dbReference>
<evidence type="ECO:0000256" key="4">
    <source>
        <dbReference type="ARBA" id="ARBA00017871"/>
    </source>
</evidence>
<evidence type="ECO:0000256" key="5">
    <source>
        <dbReference type="ARBA" id="ARBA00023070"/>
    </source>
</evidence>
<keyword evidence="10" id="KW-1185">Reference proteome</keyword>